<feature type="region of interest" description="Disordered" evidence="1">
    <location>
        <begin position="1"/>
        <end position="23"/>
    </location>
</feature>
<reference evidence="2 3" key="1">
    <citation type="submission" date="2021-06" db="EMBL/GenBank/DDBJ databases">
        <title>Caerostris extrusa draft genome.</title>
        <authorList>
            <person name="Kono N."/>
            <person name="Arakawa K."/>
        </authorList>
    </citation>
    <scope>NUCLEOTIDE SEQUENCE [LARGE SCALE GENOMIC DNA]</scope>
</reference>
<protein>
    <recommendedName>
        <fullName evidence="4">Craniofacial development protein 2-like</fullName>
    </recommendedName>
</protein>
<gene>
    <name evidence="2" type="ORF">CEXT_586871</name>
</gene>
<evidence type="ECO:0008006" key="4">
    <source>
        <dbReference type="Google" id="ProtNLM"/>
    </source>
</evidence>
<name>A0AAV4P0D6_CAEEX</name>
<accession>A0AAV4P0D6</accession>
<dbReference type="Proteomes" id="UP001054945">
    <property type="component" value="Unassembled WGS sequence"/>
</dbReference>
<evidence type="ECO:0000313" key="3">
    <source>
        <dbReference type="Proteomes" id="UP001054945"/>
    </source>
</evidence>
<dbReference type="AlphaFoldDB" id="A0AAV4P0D6"/>
<organism evidence="2 3">
    <name type="scientific">Caerostris extrusa</name>
    <name type="common">Bark spider</name>
    <name type="synonym">Caerostris bankana</name>
    <dbReference type="NCBI Taxonomy" id="172846"/>
    <lineage>
        <taxon>Eukaryota</taxon>
        <taxon>Metazoa</taxon>
        <taxon>Ecdysozoa</taxon>
        <taxon>Arthropoda</taxon>
        <taxon>Chelicerata</taxon>
        <taxon>Arachnida</taxon>
        <taxon>Araneae</taxon>
        <taxon>Araneomorphae</taxon>
        <taxon>Entelegynae</taxon>
        <taxon>Araneoidea</taxon>
        <taxon>Araneidae</taxon>
        <taxon>Caerostris</taxon>
    </lineage>
</organism>
<sequence length="74" mass="8925">MRRRESPREPLRRKESMPKPKQMLQVGTWNVRTMYQIGKTRQLTNEMRSNDRHEGEVALILNEKEQLDWMGISQ</sequence>
<feature type="compositionally biased region" description="Basic and acidic residues" evidence="1">
    <location>
        <begin position="1"/>
        <end position="18"/>
    </location>
</feature>
<keyword evidence="3" id="KW-1185">Reference proteome</keyword>
<dbReference type="EMBL" id="BPLR01003961">
    <property type="protein sequence ID" value="GIX90682.1"/>
    <property type="molecule type" value="Genomic_DNA"/>
</dbReference>
<evidence type="ECO:0000313" key="2">
    <source>
        <dbReference type="EMBL" id="GIX90682.1"/>
    </source>
</evidence>
<evidence type="ECO:0000256" key="1">
    <source>
        <dbReference type="SAM" id="MobiDB-lite"/>
    </source>
</evidence>
<comment type="caution">
    <text evidence="2">The sequence shown here is derived from an EMBL/GenBank/DDBJ whole genome shotgun (WGS) entry which is preliminary data.</text>
</comment>
<proteinExistence type="predicted"/>